<feature type="compositionally biased region" description="Low complexity" evidence="1">
    <location>
        <begin position="419"/>
        <end position="428"/>
    </location>
</feature>
<name>A0ABS3V568_9ACTN</name>
<dbReference type="Pfam" id="PF13556">
    <property type="entry name" value="HTH_30"/>
    <property type="match status" value="1"/>
</dbReference>
<dbReference type="PANTHER" id="PTHR33744:SF1">
    <property type="entry name" value="DNA-BINDING TRANSCRIPTIONAL ACTIVATOR ADER"/>
    <property type="match status" value="1"/>
</dbReference>
<sequence length="428" mass="46043">MPESGAAGQLGGRLELDAQVAERLRGRLPMVAAHTVTTITAEVTAYSGTLTGQMREKIENAVRVALGTFLQLIERAGAADPSTPLSRALEAAYALGAGEARAGRSMDALLAAYRVGARVAWREVSTTTVRSGLSAETVAEFAELMFAYIDELSAASVAGHSDELANVGRARRRDLDRLTQHLLAGDPEEVLRRSAERAEWSPPQTLTVVVLPRSSLRGVLAVLPPHTLESGEDLPGAQWAEEETLLLVPDMHGSRRRQLGTVLHGHRAVLGPARPWVAVARSYQRVLKALMLGVPRPADGTALDTEQHLARLVLHTDPEALADLRAQVLAPLADLSPATAARLAETMRSWLLHQGRRDDVAADLFVHPQTVRYRMGRLRELYGDRLHEPGTVLDLTVALAFPPAEGDGGPAEHPPATAPTPSSEARRP</sequence>
<dbReference type="Pfam" id="PF14361">
    <property type="entry name" value="RsbRD_N"/>
    <property type="match status" value="1"/>
</dbReference>
<feature type="domain" description="RsbT co-antagonist protein RsbRD N-terminal" evidence="3">
    <location>
        <begin position="31"/>
        <end position="174"/>
    </location>
</feature>
<evidence type="ECO:0000256" key="1">
    <source>
        <dbReference type="SAM" id="MobiDB-lite"/>
    </source>
</evidence>
<evidence type="ECO:0000313" key="4">
    <source>
        <dbReference type="EMBL" id="MBO4160762.1"/>
    </source>
</evidence>
<dbReference type="InterPro" id="IPR042070">
    <property type="entry name" value="PucR_C-HTH_sf"/>
</dbReference>
<gene>
    <name evidence="4" type="ORF">JQN83_08015</name>
</gene>
<dbReference type="RefSeq" id="WP_208566393.1">
    <property type="nucleotide sequence ID" value="NZ_JAGFWR010000002.1"/>
</dbReference>
<protein>
    <submittedName>
        <fullName evidence="4">Helix-turn-helix domain-containing protein</fullName>
    </submittedName>
</protein>
<keyword evidence="5" id="KW-1185">Reference proteome</keyword>
<reference evidence="4 5" key="1">
    <citation type="submission" date="2021-03" db="EMBL/GenBank/DDBJ databases">
        <authorList>
            <person name="Lee D.-H."/>
        </authorList>
    </citation>
    <scope>NUCLEOTIDE SEQUENCE [LARGE SCALE GENOMIC DNA]</scope>
    <source>
        <strain evidence="4 5">MMS20-R2-23</strain>
    </source>
</reference>
<dbReference type="PANTHER" id="PTHR33744">
    <property type="entry name" value="CARBOHYDRATE DIACID REGULATOR"/>
    <property type="match status" value="1"/>
</dbReference>
<proteinExistence type="predicted"/>
<dbReference type="InterPro" id="IPR051448">
    <property type="entry name" value="CdaR-like_regulators"/>
</dbReference>
<comment type="caution">
    <text evidence="4">The sequence shown here is derived from an EMBL/GenBank/DDBJ whole genome shotgun (WGS) entry which is preliminary data.</text>
</comment>
<dbReference type="InterPro" id="IPR025736">
    <property type="entry name" value="PucR_C-HTH_dom"/>
</dbReference>
<dbReference type="EMBL" id="JAGFWR010000002">
    <property type="protein sequence ID" value="MBO4160762.1"/>
    <property type="molecule type" value="Genomic_DNA"/>
</dbReference>
<evidence type="ECO:0000259" key="2">
    <source>
        <dbReference type="Pfam" id="PF13556"/>
    </source>
</evidence>
<evidence type="ECO:0000313" key="5">
    <source>
        <dbReference type="Proteomes" id="UP000671399"/>
    </source>
</evidence>
<dbReference type="Proteomes" id="UP000671399">
    <property type="component" value="Unassembled WGS sequence"/>
</dbReference>
<feature type="domain" description="PucR C-terminal helix-turn-helix" evidence="2">
    <location>
        <begin position="343"/>
        <end position="400"/>
    </location>
</feature>
<accession>A0ABS3V568</accession>
<evidence type="ECO:0000259" key="3">
    <source>
        <dbReference type="Pfam" id="PF14361"/>
    </source>
</evidence>
<organism evidence="4 5">
    <name type="scientific">Micromonospora antibiotica</name>
    <dbReference type="NCBI Taxonomy" id="2807623"/>
    <lineage>
        <taxon>Bacteria</taxon>
        <taxon>Bacillati</taxon>
        <taxon>Actinomycetota</taxon>
        <taxon>Actinomycetes</taxon>
        <taxon>Micromonosporales</taxon>
        <taxon>Micromonosporaceae</taxon>
        <taxon>Micromonospora</taxon>
    </lineage>
</organism>
<feature type="region of interest" description="Disordered" evidence="1">
    <location>
        <begin position="401"/>
        <end position="428"/>
    </location>
</feature>
<dbReference type="Gene3D" id="1.10.10.2840">
    <property type="entry name" value="PucR C-terminal helix-turn-helix domain"/>
    <property type="match status" value="1"/>
</dbReference>
<dbReference type="InterPro" id="IPR025751">
    <property type="entry name" value="RsbRD_N_dom"/>
</dbReference>